<sequence>MKGLRLDFRPARKPFNGFSNGGSELNMETVWVLKNPGTTCFLNHATQCFISIERLDAYLQDARQCETLHVRTALQAPGRIAAPSLKLRSFPDVKEQETSAVDYTAGDMIFFYCDSPCLQGSICSRRES</sequence>
<dbReference type="Proteomes" id="UP000712600">
    <property type="component" value="Unassembled WGS sequence"/>
</dbReference>
<dbReference type="AlphaFoldDB" id="A0A8S9RAS3"/>
<gene>
    <name evidence="1" type="ORF">F2Q69_00062568</name>
</gene>
<evidence type="ECO:0000313" key="2">
    <source>
        <dbReference type="Proteomes" id="UP000712600"/>
    </source>
</evidence>
<evidence type="ECO:0000313" key="1">
    <source>
        <dbReference type="EMBL" id="KAF3569888.1"/>
    </source>
</evidence>
<dbReference type="EMBL" id="QGKX02000095">
    <property type="protein sequence ID" value="KAF3569888.1"/>
    <property type="molecule type" value="Genomic_DNA"/>
</dbReference>
<proteinExistence type="predicted"/>
<protein>
    <submittedName>
        <fullName evidence="1">Uncharacterized protein</fullName>
    </submittedName>
</protein>
<reference evidence="1" key="1">
    <citation type="submission" date="2019-12" db="EMBL/GenBank/DDBJ databases">
        <title>Genome sequencing and annotation of Brassica cretica.</title>
        <authorList>
            <person name="Studholme D.J."/>
            <person name="Sarris P."/>
        </authorList>
    </citation>
    <scope>NUCLEOTIDE SEQUENCE</scope>
    <source>
        <strain evidence="1">PFS-109/04</strain>
        <tissue evidence="1">Leaf</tissue>
    </source>
</reference>
<accession>A0A8S9RAS3</accession>
<name>A0A8S9RAS3_BRACR</name>
<organism evidence="1 2">
    <name type="scientific">Brassica cretica</name>
    <name type="common">Mustard</name>
    <dbReference type="NCBI Taxonomy" id="69181"/>
    <lineage>
        <taxon>Eukaryota</taxon>
        <taxon>Viridiplantae</taxon>
        <taxon>Streptophyta</taxon>
        <taxon>Embryophyta</taxon>
        <taxon>Tracheophyta</taxon>
        <taxon>Spermatophyta</taxon>
        <taxon>Magnoliopsida</taxon>
        <taxon>eudicotyledons</taxon>
        <taxon>Gunneridae</taxon>
        <taxon>Pentapetalae</taxon>
        <taxon>rosids</taxon>
        <taxon>malvids</taxon>
        <taxon>Brassicales</taxon>
        <taxon>Brassicaceae</taxon>
        <taxon>Brassiceae</taxon>
        <taxon>Brassica</taxon>
    </lineage>
</organism>
<comment type="caution">
    <text evidence="1">The sequence shown here is derived from an EMBL/GenBank/DDBJ whole genome shotgun (WGS) entry which is preliminary data.</text>
</comment>